<dbReference type="VEuPathDB" id="FungiDB:VP01_17g8"/>
<reference evidence="2 3" key="1">
    <citation type="submission" date="2015-08" db="EMBL/GenBank/DDBJ databases">
        <title>Next Generation Sequencing and Analysis of the Genome of Puccinia sorghi L Schw, the Causal Agent of Maize Common Rust.</title>
        <authorList>
            <person name="Rochi L."/>
            <person name="Burguener G."/>
            <person name="Darino M."/>
            <person name="Turjanski A."/>
            <person name="Kreff E."/>
            <person name="Dieguez M.J."/>
            <person name="Sacco F."/>
        </authorList>
    </citation>
    <scope>NUCLEOTIDE SEQUENCE [LARGE SCALE GENOMIC DNA]</scope>
    <source>
        <strain evidence="2 3">RO10H11247</strain>
    </source>
</reference>
<dbReference type="AlphaFoldDB" id="A0A0L6VE94"/>
<comment type="caution">
    <text evidence="2">The sequence shown here is derived from an EMBL/GenBank/DDBJ whole genome shotgun (WGS) entry which is preliminary data.</text>
</comment>
<keyword evidence="3" id="KW-1185">Reference proteome</keyword>
<feature type="region of interest" description="Disordered" evidence="1">
    <location>
        <begin position="64"/>
        <end position="85"/>
    </location>
</feature>
<gene>
    <name evidence="2" type="ORF">VP01_17g8</name>
</gene>
<evidence type="ECO:0000313" key="2">
    <source>
        <dbReference type="EMBL" id="KNZ59106.1"/>
    </source>
</evidence>
<sequence length="367" mass="40727">MPWYTQKAEADKSKQSKNKQASIGNGESVVGELEGGFGFGGLSGNWRRIGRTRVALEGAAGGKMGQLSAEGGQSNQSGATGSGNWRGFGGAGTEWEWGSDMYMQGLYIFQTLSEKKLRTVVGRYATWPKRSSAEAKCFFPPTYCSKAFFLRFSVSVSANLLLATPKVVSLGTIRMRDSHTLTIHQMNSYGGRGCHLKARFDLRMDIHSPGYCKYLSEDSPPSIRVVSYIPTLFLFHHPGTFWSALILYHKVVAARQLPSLAESTLSRHLPAASHPYFQPQPYPSRHQAKIEGNMLISCCLIHLVSCWVFQKCGYTTLLGEFYIHTFFTYSSSVARTEMLTVPNNLHMQTVGAVDQVFFCSDIYEKSV</sequence>
<name>A0A0L6VE94_9BASI</name>
<evidence type="ECO:0000313" key="3">
    <source>
        <dbReference type="Proteomes" id="UP000037035"/>
    </source>
</evidence>
<evidence type="ECO:0000256" key="1">
    <source>
        <dbReference type="SAM" id="MobiDB-lite"/>
    </source>
</evidence>
<dbReference type="EMBL" id="LAVV01006615">
    <property type="protein sequence ID" value="KNZ59106.1"/>
    <property type="molecule type" value="Genomic_DNA"/>
</dbReference>
<protein>
    <submittedName>
        <fullName evidence="2">Uncharacterized protein</fullName>
    </submittedName>
</protein>
<feature type="region of interest" description="Disordered" evidence="1">
    <location>
        <begin position="1"/>
        <end position="24"/>
    </location>
</feature>
<accession>A0A0L6VE94</accession>
<proteinExistence type="predicted"/>
<dbReference type="Proteomes" id="UP000037035">
    <property type="component" value="Unassembled WGS sequence"/>
</dbReference>
<organism evidence="2 3">
    <name type="scientific">Puccinia sorghi</name>
    <dbReference type="NCBI Taxonomy" id="27349"/>
    <lineage>
        <taxon>Eukaryota</taxon>
        <taxon>Fungi</taxon>
        <taxon>Dikarya</taxon>
        <taxon>Basidiomycota</taxon>
        <taxon>Pucciniomycotina</taxon>
        <taxon>Pucciniomycetes</taxon>
        <taxon>Pucciniales</taxon>
        <taxon>Pucciniaceae</taxon>
        <taxon>Puccinia</taxon>
    </lineage>
</organism>